<organism evidence="1 2">
    <name type="scientific">Mycena maculata</name>
    <dbReference type="NCBI Taxonomy" id="230809"/>
    <lineage>
        <taxon>Eukaryota</taxon>
        <taxon>Fungi</taxon>
        <taxon>Dikarya</taxon>
        <taxon>Basidiomycota</taxon>
        <taxon>Agaricomycotina</taxon>
        <taxon>Agaricomycetes</taxon>
        <taxon>Agaricomycetidae</taxon>
        <taxon>Agaricales</taxon>
        <taxon>Marasmiineae</taxon>
        <taxon>Mycenaceae</taxon>
        <taxon>Mycena</taxon>
    </lineage>
</organism>
<dbReference type="Proteomes" id="UP001215280">
    <property type="component" value="Unassembled WGS sequence"/>
</dbReference>
<keyword evidence="2" id="KW-1185">Reference proteome</keyword>
<sequence length="117" mass="13487">MSFLYFKFIASSSSALLKHYCTRSYETSNGGVNVIEFNRQMLHIQIQRRVKHCSYGPIAALPSGIKRQHRIREQITARREQIALRCHIKEPAETSEVSLSSDPLEVERTRLRLEVDG</sequence>
<protein>
    <submittedName>
        <fullName evidence="1">Uncharacterized protein</fullName>
    </submittedName>
</protein>
<evidence type="ECO:0000313" key="1">
    <source>
        <dbReference type="EMBL" id="KAJ7778663.1"/>
    </source>
</evidence>
<evidence type="ECO:0000313" key="2">
    <source>
        <dbReference type="Proteomes" id="UP001215280"/>
    </source>
</evidence>
<dbReference type="EMBL" id="JARJLG010000008">
    <property type="protein sequence ID" value="KAJ7778663.1"/>
    <property type="molecule type" value="Genomic_DNA"/>
</dbReference>
<reference evidence="1" key="1">
    <citation type="submission" date="2023-03" db="EMBL/GenBank/DDBJ databases">
        <title>Massive genome expansion in bonnet fungi (Mycena s.s.) driven by repeated elements and novel gene families across ecological guilds.</title>
        <authorList>
            <consortium name="Lawrence Berkeley National Laboratory"/>
            <person name="Harder C.B."/>
            <person name="Miyauchi S."/>
            <person name="Viragh M."/>
            <person name="Kuo A."/>
            <person name="Thoen E."/>
            <person name="Andreopoulos B."/>
            <person name="Lu D."/>
            <person name="Skrede I."/>
            <person name="Drula E."/>
            <person name="Henrissat B."/>
            <person name="Morin E."/>
            <person name="Kohler A."/>
            <person name="Barry K."/>
            <person name="LaButti K."/>
            <person name="Morin E."/>
            <person name="Salamov A."/>
            <person name="Lipzen A."/>
            <person name="Mereny Z."/>
            <person name="Hegedus B."/>
            <person name="Baldrian P."/>
            <person name="Stursova M."/>
            <person name="Weitz H."/>
            <person name="Taylor A."/>
            <person name="Grigoriev I.V."/>
            <person name="Nagy L.G."/>
            <person name="Martin F."/>
            <person name="Kauserud H."/>
        </authorList>
    </citation>
    <scope>NUCLEOTIDE SEQUENCE</scope>
    <source>
        <strain evidence="1">CBHHK188m</strain>
    </source>
</reference>
<comment type="caution">
    <text evidence="1">The sequence shown here is derived from an EMBL/GenBank/DDBJ whole genome shotgun (WGS) entry which is preliminary data.</text>
</comment>
<name>A0AAD7K806_9AGAR</name>
<accession>A0AAD7K806</accession>
<dbReference type="AlphaFoldDB" id="A0AAD7K806"/>
<gene>
    <name evidence="1" type="ORF">DFH07DRAFT_765877</name>
</gene>
<proteinExistence type="predicted"/>